<dbReference type="EMBL" id="QSDV01000048">
    <property type="protein sequence ID" value="RGZ14360.1"/>
    <property type="molecule type" value="Genomic_DNA"/>
</dbReference>
<proteinExistence type="predicted"/>
<evidence type="ECO:0000313" key="3">
    <source>
        <dbReference type="EMBL" id="RHA08712.1"/>
    </source>
</evidence>
<name>A0A413QQA8_9FIRM</name>
<organism evidence="3 6">
    <name type="scientific">Agathobacter rectalis</name>
    <dbReference type="NCBI Taxonomy" id="39491"/>
    <lineage>
        <taxon>Bacteria</taxon>
        <taxon>Bacillati</taxon>
        <taxon>Bacillota</taxon>
        <taxon>Clostridia</taxon>
        <taxon>Lachnospirales</taxon>
        <taxon>Lachnospiraceae</taxon>
        <taxon>Agathobacter</taxon>
    </lineage>
</organism>
<sequence>MESMRDVDRVMEREVIKGSTPLKFEHLGFGDYSYNEITSKEKLLQVLSYLLRIGEYEPFAGKTIGNNVYMDMRGKKAVFKRNRLTYEKNNIFATIKRLAKKYKPDYEGKVYLETVRCFFTISEEELEKCRYNYKGKDTYAFVMSDRYIMALCTYCLSARKAVALENIELEGLSEAVLAMVKLESVKEVLFQALLLDDVKFEDGKMYAELCSIFSIM</sequence>
<evidence type="ECO:0000313" key="6">
    <source>
        <dbReference type="Proteomes" id="UP000286341"/>
    </source>
</evidence>
<dbReference type="RefSeq" id="WP_118343063.1">
    <property type="nucleotide sequence ID" value="NZ_QSEY01000041.1"/>
</dbReference>
<dbReference type="Proteomes" id="UP000286341">
    <property type="component" value="Unassembled WGS sequence"/>
</dbReference>
<protein>
    <submittedName>
        <fullName evidence="3">Uncharacterized protein</fullName>
    </submittedName>
</protein>
<gene>
    <name evidence="3" type="ORF">DW948_15080</name>
    <name evidence="2" type="ORF">DW975_15355</name>
    <name evidence="1" type="ORF">DXA03_14615</name>
</gene>
<dbReference type="Proteomes" id="UP000283431">
    <property type="component" value="Unassembled WGS sequence"/>
</dbReference>
<reference evidence="4 5" key="1">
    <citation type="submission" date="2018-08" db="EMBL/GenBank/DDBJ databases">
        <title>A genome reference for cultivated species of the human gut microbiota.</title>
        <authorList>
            <person name="Zou Y."/>
            <person name="Xue W."/>
            <person name="Luo G."/>
        </authorList>
    </citation>
    <scope>NUCLEOTIDE SEQUENCE [LARGE SCALE GENOMIC DNA]</scope>
    <source>
        <strain evidence="3 6">AM44-1AT</strain>
        <strain evidence="2 4">AM48-7</strain>
        <strain evidence="1 5">AM54-25XD</strain>
    </source>
</reference>
<accession>A0A413QQA8</accession>
<evidence type="ECO:0000313" key="2">
    <source>
        <dbReference type="EMBL" id="RGZ73283.1"/>
    </source>
</evidence>
<evidence type="ECO:0000313" key="1">
    <source>
        <dbReference type="EMBL" id="RGZ14360.1"/>
    </source>
</evidence>
<dbReference type="Proteomes" id="UP000285209">
    <property type="component" value="Unassembled WGS sequence"/>
</dbReference>
<dbReference type="EMBL" id="QSEN01000049">
    <property type="protein sequence ID" value="RGZ73283.1"/>
    <property type="molecule type" value="Genomic_DNA"/>
</dbReference>
<dbReference type="AlphaFoldDB" id="A0A413QQA8"/>
<comment type="caution">
    <text evidence="3">The sequence shown here is derived from an EMBL/GenBank/DDBJ whole genome shotgun (WGS) entry which is preliminary data.</text>
</comment>
<dbReference type="EMBL" id="QSFB01000038">
    <property type="protein sequence ID" value="RHA08712.1"/>
    <property type="molecule type" value="Genomic_DNA"/>
</dbReference>
<evidence type="ECO:0000313" key="5">
    <source>
        <dbReference type="Proteomes" id="UP000285209"/>
    </source>
</evidence>
<evidence type="ECO:0000313" key="4">
    <source>
        <dbReference type="Proteomes" id="UP000283431"/>
    </source>
</evidence>